<dbReference type="EMBL" id="JADIMX010000078">
    <property type="protein sequence ID" value="MBO8434458.1"/>
    <property type="molecule type" value="Genomic_DNA"/>
</dbReference>
<comment type="caution">
    <text evidence="1">The sequence shown here is derived from an EMBL/GenBank/DDBJ whole genome shotgun (WGS) entry which is preliminary data.</text>
</comment>
<evidence type="ECO:0000313" key="2">
    <source>
        <dbReference type="Proteomes" id="UP000823611"/>
    </source>
</evidence>
<reference evidence="1" key="1">
    <citation type="submission" date="2020-10" db="EMBL/GenBank/DDBJ databases">
        <authorList>
            <person name="Gilroy R."/>
        </authorList>
    </citation>
    <scope>NUCLEOTIDE SEQUENCE</scope>
    <source>
        <strain evidence="1">F6-4510</strain>
    </source>
</reference>
<sequence length="150" mass="16792">MVMDINDDVNDELTLNTDKVLVCITAQSNSVRLIDRAYDISSKENGELHILHVLRGNNVFNNDETLRLLQRLFTYGGGKGGIIHALCDDDVCKSISDFVSNESITKIVLGEPPSNKGQKNKKNTESFFDRIIKSLPKNVEVIIVEKENTK</sequence>
<reference evidence="1" key="2">
    <citation type="journal article" date="2021" name="PeerJ">
        <title>Extensive microbial diversity within the chicken gut microbiome revealed by metagenomics and culture.</title>
        <authorList>
            <person name="Gilroy R."/>
            <person name="Ravi A."/>
            <person name="Getino M."/>
            <person name="Pursley I."/>
            <person name="Horton D.L."/>
            <person name="Alikhan N.F."/>
            <person name="Baker D."/>
            <person name="Gharbi K."/>
            <person name="Hall N."/>
            <person name="Watson M."/>
            <person name="Adriaenssens E.M."/>
            <person name="Foster-Nyarko E."/>
            <person name="Jarju S."/>
            <person name="Secka A."/>
            <person name="Antonio M."/>
            <person name="Oren A."/>
            <person name="Chaudhuri R.R."/>
            <person name="La Ragione R."/>
            <person name="Hildebrand F."/>
            <person name="Pallen M.J."/>
        </authorList>
    </citation>
    <scope>NUCLEOTIDE SEQUENCE</scope>
    <source>
        <strain evidence="1">F6-4510</strain>
    </source>
</reference>
<dbReference type="Gene3D" id="3.40.50.620">
    <property type="entry name" value="HUPs"/>
    <property type="match status" value="1"/>
</dbReference>
<protein>
    <submittedName>
        <fullName evidence="1">Uncharacterized protein</fullName>
    </submittedName>
</protein>
<dbReference type="GO" id="GO:0000155">
    <property type="term" value="F:phosphorelay sensor kinase activity"/>
    <property type="evidence" value="ECO:0007669"/>
    <property type="project" value="TreeGrafter"/>
</dbReference>
<gene>
    <name evidence="1" type="ORF">IAC55_03945</name>
</gene>
<name>A0A9D9DX33_9FIRM</name>
<accession>A0A9D9DX33</accession>
<dbReference type="AlphaFoldDB" id="A0A9D9DX33"/>
<evidence type="ECO:0000313" key="1">
    <source>
        <dbReference type="EMBL" id="MBO8434458.1"/>
    </source>
</evidence>
<dbReference type="GO" id="GO:0005886">
    <property type="term" value="C:plasma membrane"/>
    <property type="evidence" value="ECO:0007669"/>
    <property type="project" value="TreeGrafter"/>
</dbReference>
<dbReference type="Proteomes" id="UP000823611">
    <property type="component" value="Unassembled WGS sequence"/>
</dbReference>
<dbReference type="InterPro" id="IPR052023">
    <property type="entry name" value="Histidine_kinase_KdpD"/>
</dbReference>
<dbReference type="SUPFAM" id="SSF52402">
    <property type="entry name" value="Adenine nucleotide alpha hydrolases-like"/>
    <property type="match status" value="1"/>
</dbReference>
<dbReference type="PANTHER" id="PTHR45569">
    <property type="entry name" value="SENSOR PROTEIN KDPD"/>
    <property type="match status" value="1"/>
</dbReference>
<proteinExistence type="predicted"/>
<dbReference type="PANTHER" id="PTHR45569:SF1">
    <property type="entry name" value="SENSOR PROTEIN KDPD"/>
    <property type="match status" value="1"/>
</dbReference>
<organism evidence="1 2">
    <name type="scientific">Candidatus Fimicola merdigallinarum</name>
    <dbReference type="NCBI Taxonomy" id="2840819"/>
    <lineage>
        <taxon>Bacteria</taxon>
        <taxon>Bacillati</taxon>
        <taxon>Bacillota</taxon>
        <taxon>Clostridia</taxon>
        <taxon>Lachnospirales</taxon>
        <taxon>Lachnospiraceae</taxon>
        <taxon>Lachnospiraceae incertae sedis</taxon>
        <taxon>Candidatus Fimicola</taxon>
    </lineage>
</organism>
<dbReference type="InterPro" id="IPR014729">
    <property type="entry name" value="Rossmann-like_a/b/a_fold"/>
</dbReference>